<evidence type="ECO:0000256" key="1">
    <source>
        <dbReference type="ARBA" id="ARBA00001946"/>
    </source>
</evidence>
<dbReference type="Gene3D" id="3.40.50.1010">
    <property type="entry name" value="5'-nuclease"/>
    <property type="match status" value="1"/>
</dbReference>
<comment type="cofactor">
    <cofactor evidence="1 8">
        <name>Mg(2+)</name>
        <dbReference type="ChEBI" id="CHEBI:18420"/>
    </cofactor>
</comment>
<dbReference type="CDD" id="cd18745">
    <property type="entry name" value="PIN_VapC4-5_FitB-like"/>
    <property type="match status" value="1"/>
</dbReference>
<comment type="similarity">
    <text evidence="7 8">Belongs to the PINc/VapC protein family.</text>
</comment>
<dbReference type="InterPro" id="IPR002716">
    <property type="entry name" value="PIN_dom"/>
</dbReference>
<evidence type="ECO:0000256" key="8">
    <source>
        <dbReference type="HAMAP-Rule" id="MF_00265"/>
    </source>
</evidence>
<dbReference type="InterPro" id="IPR022907">
    <property type="entry name" value="VapC_family"/>
</dbReference>
<keyword evidence="5 8" id="KW-0378">Hydrolase</keyword>
<gene>
    <name evidence="8" type="primary">vapC</name>
    <name evidence="10" type="ORF">B7Z12_09835</name>
</gene>
<dbReference type="AlphaFoldDB" id="A0A258D757"/>
<feature type="binding site" evidence="8">
    <location>
        <position position="6"/>
    </location>
    <ligand>
        <name>Mg(2+)</name>
        <dbReference type="ChEBI" id="CHEBI:18420"/>
    </ligand>
</feature>
<dbReference type="GO" id="GO:0016787">
    <property type="term" value="F:hydrolase activity"/>
    <property type="evidence" value="ECO:0007669"/>
    <property type="project" value="UniProtKB-KW"/>
</dbReference>
<evidence type="ECO:0000256" key="7">
    <source>
        <dbReference type="ARBA" id="ARBA00038093"/>
    </source>
</evidence>
<dbReference type="Proteomes" id="UP000215616">
    <property type="component" value="Unassembled WGS sequence"/>
</dbReference>
<dbReference type="EMBL" id="NCDQ01000136">
    <property type="protein sequence ID" value="OYX03588.1"/>
    <property type="molecule type" value="Genomic_DNA"/>
</dbReference>
<dbReference type="GO" id="GO:0000287">
    <property type="term" value="F:magnesium ion binding"/>
    <property type="evidence" value="ECO:0007669"/>
    <property type="project" value="UniProtKB-UniRule"/>
</dbReference>
<proteinExistence type="inferred from homology"/>
<dbReference type="Pfam" id="PF01850">
    <property type="entry name" value="PIN"/>
    <property type="match status" value="1"/>
</dbReference>
<evidence type="ECO:0000256" key="5">
    <source>
        <dbReference type="ARBA" id="ARBA00022801"/>
    </source>
</evidence>
<dbReference type="InterPro" id="IPR029060">
    <property type="entry name" value="PIN-like_dom_sf"/>
</dbReference>
<organism evidence="10 11">
    <name type="scientific">Caulobacter vibrioides</name>
    <name type="common">Caulobacter crescentus</name>
    <dbReference type="NCBI Taxonomy" id="155892"/>
    <lineage>
        <taxon>Bacteria</taxon>
        <taxon>Pseudomonadati</taxon>
        <taxon>Pseudomonadota</taxon>
        <taxon>Alphaproteobacteria</taxon>
        <taxon>Caulobacterales</taxon>
        <taxon>Caulobacteraceae</taxon>
        <taxon>Caulobacter</taxon>
    </lineage>
</organism>
<feature type="domain" description="PIN" evidence="9">
    <location>
        <begin position="5"/>
        <end position="126"/>
    </location>
</feature>
<dbReference type="PANTHER" id="PTHR33653:SF1">
    <property type="entry name" value="RIBONUCLEASE VAPC2"/>
    <property type="match status" value="1"/>
</dbReference>
<evidence type="ECO:0000256" key="4">
    <source>
        <dbReference type="ARBA" id="ARBA00022723"/>
    </source>
</evidence>
<evidence type="ECO:0000256" key="6">
    <source>
        <dbReference type="ARBA" id="ARBA00022842"/>
    </source>
</evidence>
<dbReference type="EC" id="3.1.-.-" evidence="8"/>
<evidence type="ECO:0000256" key="3">
    <source>
        <dbReference type="ARBA" id="ARBA00022722"/>
    </source>
</evidence>
<dbReference type="GO" id="GO:0090729">
    <property type="term" value="F:toxin activity"/>
    <property type="evidence" value="ECO:0007669"/>
    <property type="project" value="UniProtKB-KW"/>
</dbReference>
<keyword evidence="4 8" id="KW-0479">Metal-binding</keyword>
<feature type="binding site" evidence="8">
    <location>
        <position position="100"/>
    </location>
    <ligand>
        <name>Mg(2+)</name>
        <dbReference type="ChEBI" id="CHEBI:18420"/>
    </ligand>
</feature>
<keyword evidence="2 8" id="KW-1277">Toxin-antitoxin system</keyword>
<name>A0A258D757_CAUVI</name>
<evidence type="ECO:0000259" key="9">
    <source>
        <dbReference type="Pfam" id="PF01850"/>
    </source>
</evidence>
<accession>A0A258D757</accession>
<comment type="caution">
    <text evidence="10">The sequence shown here is derived from an EMBL/GenBank/DDBJ whole genome shotgun (WGS) entry which is preliminary data.</text>
</comment>
<keyword evidence="8" id="KW-0800">Toxin</keyword>
<evidence type="ECO:0000256" key="2">
    <source>
        <dbReference type="ARBA" id="ARBA00022649"/>
    </source>
</evidence>
<dbReference type="PANTHER" id="PTHR33653">
    <property type="entry name" value="RIBONUCLEASE VAPC2"/>
    <property type="match status" value="1"/>
</dbReference>
<dbReference type="InterPro" id="IPR050556">
    <property type="entry name" value="Type_II_TA_system_RNase"/>
</dbReference>
<comment type="function">
    <text evidence="8">Toxic component of a toxin-antitoxin (TA) system. An RNase.</text>
</comment>
<sequence length="135" mass="15043">MTLALDTNVIIDLIRGRRPGVRARYDAAILGGRPLVTSLIAYYELQFGAFASRDRERQWTATKAVLEEILVEPLDQSDVITAASIRDELRRTGTPIGPYDLLIAGQALNRGWTLATSNIKEFRRVGALELEDWSA</sequence>
<dbReference type="SUPFAM" id="SSF88723">
    <property type="entry name" value="PIN domain-like"/>
    <property type="match status" value="1"/>
</dbReference>
<keyword evidence="3 8" id="KW-0540">Nuclease</keyword>
<dbReference type="GO" id="GO:0004540">
    <property type="term" value="F:RNA nuclease activity"/>
    <property type="evidence" value="ECO:0007669"/>
    <property type="project" value="InterPro"/>
</dbReference>
<evidence type="ECO:0000313" key="11">
    <source>
        <dbReference type="Proteomes" id="UP000215616"/>
    </source>
</evidence>
<evidence type="ECO:0000313" key="10">
    <source>
        <dbReference type="EMBL" id="OYX03588.1"/>
    </source>
</evidence>
<reference evidence="10 11" key="1">
    <citation type="submission" date="2017-03" db="EMBL/GenBank/DDBJ databases">
        <title>Lifting the veil on microbial sulfur biogeochemistry in mining wastewaters.</title>
        <authorList>
            <person name="Kantor R.S."/>
            <person name="Colenbrander Nelson T."/>
            <person name="Marshall S."/>
            <person name="Bennett D."/>
            <person name="Apte S."/>
            <person name="Camacho D."/>
            <person name="Thomas B.C."/>
            <person name="Warren L.A."/>
            <person name="Banfield J.F."/>
        </authorList>
    </citation>
    <scope>NUCLEOTIDE SEQUENCE [LARGE SCALE GENOMIC DNA]</scope>
    <source>
        <strain evidence="10">32-67-7</strain>
    </source>
</reference>
<dbReference type="HAMAP" id="MF_00265">
    <property type="entry name" value="VapC_Nob1"/>
    <property type="match status" value="1"/>
</dbReference>
<keyword evidence="6 8" id="KW-0460">Magnesium</keyword>
<protein>
    <recommendedName>
        <fullName evidence="8">Ribonuclease VapC</fullName>
        <shortName evidence="8">RNase VapC</shortName>
        <ecNumber evidence="8">3.1.-.-</ecNumber>
    </recommendedName>
    <alternativeName>
        <fullName evidence="8">Toxin VapC</fullName>
    </alternativeName>
</protein>